<dbReference type="InterPro" id="IPR017871">
    <property type="entry name" value="ABC_transporter-like_CS"/>
</dbReference>
<comment type="similarity">
    <text evidence="2">Belongs to the ABC transporter superfamily.</text>
</comment>
<dbReference type="InterPro" id="IPR015856">
    <property type="entry name" value="ABC_transpr_CbiO/EcfA_su"/>
</dbReference>
<keyword evidence="8" id="KW-0472">Membrane</keyword>
<dbReference type="STRING" id="1441095.AM592_13015"/>
<evidence type="ECO:0000256" key="1">
    <source>
        <dbReference type="ARBA" id="ARBA00004202"/>
    </source>
</evidence>
<evidence type="ECO:0000256" key="4">
    <source>
        <dbReference type="ARBA" id="ARBA00022475"/>
    </source>
</evidence>
<feature type="domain" description="ABC transporter" evidence="9">
    <location>
        <begin position="5"/>
        <end position="243"/>
    </location>
</feature>
<dbReference type="OrthoDB" id="501320at2"/>
<keyword evidence="3" id="KW-0813">Transport</keyword>
<dbReference type="SMART" id="SM00382">
    <property type="entry name" value="AAA"/>
    <property type="match status" value="2"/>
</dbReference>
<dbReference type="GO" id="GO:0042626">
    <property type="term" value="F:ATPase-coupled transmembrane transporter activity"/>
    <property type="evidence" value="ECO:0007669"/>
    <property type="project" value="TreeGrafter"/>
</dbReference>
<evidence type="ECO:0000256" key="7">
    <source>
        <dbReference type="ARBA" id="ARBA00022967"/>
    </source>
</evidence>
<dbReference type="GO" id="GO:0016887">
    <property type="term" value="F:ATP hydrolysis activity"/>
    <property type="evidence" value="ECO:0007669"/>
    <property type="project" value="InterPro"/>
</dbReference>
<gene>
    <name evidence="10" type="ORF">AM592_13015</name>
</gene>
<keyword evidence="7" id="KW-1278">Translocase</keyword>
<comment type="subcellular location">
    <subcellularLocation>
        <location evidence="1">Cell membrane</location>
        <topology evidence="1">Peripheral membrane protein</topology>
    </subcellularLocation>
</comment>
<keyword evidence="11" id="KW-1185">Reference proteome</keyword>
<protein>
    <submittedName>
        <fullName evidence="10">Cobalt ABC transporter ATP-binding protein</fullName>
    </submittedName>
</protein>
<dbReference type="CDD" id="cd03225">
    <property type="entry name" value="ABC_cobalt_CbiO_domain1"/>
    <property type="match status" value="1"/>
</dbReference>
<accession>A0A0M4FHW1</accession>
<dbReference type="RefSeq" id="WP_053604186.1">
    <property type="nucleotide sequence ID" value="NZ_CP012600.1"/>
</dbReference>
<dbReference type="Proteomes" id="UP000067625">
    <property type="component" value="Chromosome"/>
</dbReference>
<keyword evidence="6 10" id="KW-0067">ATP-binding</keyword>
<dbReference type="Gene3D" id="3.40.50.300">
    <property type="entry name" value="P-loop containing nucleotide triphosphate hydrolases"/>
    <property type="match status" value="2"/>
</dbReference>
<evidence type="ECO:0000256" key="5">
    <source>
        <dbReference type="ARBA" id="ARBA00022741"/>
    </source>
</evidence>
<dbReference type="Pfam" id="PF00005">
    <property type="entry name" value="ABC_tran"/>
    <property type="match status" value="2"/>
</dbReference>
<dbReference type="PANTHER" id="PTHR43553">
    <property type="entry name" value="HEAVY METAL TRANSPORTER"/>
    <property type="match status" value="1"/>
</dbReference>
<sequence>MVAHAEIIDLSFTYPDESEKALRSVSVRLEEGEFVVVSGPSGCGKSTLLKHFKQEVLPVGDREGSIFYQGIAIHELDKVTSAREIGMVFQNPENQIVMETVIQEIAFSLENIGFPSEDIKKKIAELVRFLGIEYMLHQSVHTLSGGQKQLVNLASVLALQPKLLLLDEPTAQLDPVAAKEFLELLKRIHEELGVTIVVVEHCLDELLPLAERLIFMEKGTILYNDSPRSVIVDLWKDAAYRSYIPDIPRLFLESESNTVPFSVKEGMKHINDRLPLHGSTEKKQHHEGKPLIKGTGLTFRYERTSETVLSQLDIAVHSGDCMALVGANGSGKSTLLTILAGLHKPRKGKVVFQNQRIEKWTQKKRYMKIGYVSQQPAYHFTYDEVELELYERCRQFAELNPKPLADKLMDDFQLGHIKHRHPLDISEGEKQIFAIILALLSQPELLLLDEPTKGLDPEKKEQLGCLFQKLQHEGAAIMLATHDIEFAAKYANRCAMLFDGEIVSENDPAGFFSSNYFYTTGVNRLVRKKQPYALTWEDVNMLCQNDQTLRM</sequence>
<reference evidence="10 11" key="2">
    <citation type="journal article" date="2016" name="Int. J. Syst. Evol. Microbiol.">
        <title>Bacillus gobiensis sp. nov., isolated from a soil sample.</title>
        <authorList>
            <person name="Liu B."/>
            <person name="Liu G.H."/>
            <person name="Cetin S."/>
            <person name="Schumann P."/>
            <person name="Pan Z.Z."/>
            <person name="Chen Q.Q."/>
        </authorList>
    </citation>
    <scope>NUCLEOTIDE SEQUENCE [LARGE SCALE GENOMIC DNA]</scope>
    <source>
        <strain evidence="10 11">FJAT-4402</strain>
    </source>
</reference>
<dbReference type="InterPro" id="IPR027417">
    <property type="entry name" value="P-loop_NTPase"/>
</dbReference>
<dbReference type="InterPro" id="IPR050095">
    <property type="entry name" value="ECF_ABC_transporter_ATP-bd"/>
</dbReference>
<reference evidence="11" key="1">
    <citation type="submission" date="2015-08" db="EMBL/GenBank/DDBJ databases">
        <title>Genome sequencing project for genomic taxonomy and phylogenomics of Bacillus-like bacteria.</title>
        <authorList>
            <person name="Liu B."/>
            <person name="Wang J."/>
            <person name="Zhu Y."/>
            <person name="Liu G."/>
            <person name="Chen Q."/>
            <person name="Chen Z."/>
            <person name="Lan J."/>
            <person name="Che J."/>
            <person name="Ge C."/>
            <person name="Shi H."/>
            <person name="Pan Z."/>
            <person name="Liu X."/>
        </authorList>
    </citation>
    <scope>NUCLEOTIDE SEQUENCE [LARGE SCALE GENOMIC DNA]</scope>
    <source>
        <strain evidence="11">FJAT-4402</strain>
    </source>
</reference>
<feature type="domain" description="ABC transporter" evidence="9">
    <location>
        <begin position="292"/>
        <end position="524"/>
    </location>
</feature>
<dbReference type="PANTHER" id="PTHR43553:SF27">
    <property type="entry name" value="ENERGY-COUPLING FACTOR TRANSPORTER ATP-BINDING PROTEIN ECFA2"/>
    <property type="match status" value="1"/>
</dbReference>
<proteinExistence type="inferred from homology"/>
<evidence type="ECO:0000313" key="11">
    <source>
        <dbReference type="Proteomes" id="UP000067625"/>
    </source>
</evidence>
<dbReference type="EMBL" id="CP012600">
    <property type="protein sequence ID" value="ALC82399.1"/>
    <property type="molecule type" value="Genomic_DNA"/>
</dbReference>
<evidence type="ECO:0000313" key="10">
    <source>
        <dbReference type="EMBL" id="ALC82399.1"/>
    </source>
</evidence>
<name>A0A0M4FHW1_9BACI</name>
<evidence type="ECO:0000259" key="9">
    <source>
        <dbReference type="PROSITE" id="PS50893"/>
    </source>
</evidence>
<evidence type="ECO:0000256" key="2">
    <source>
        <dbReference type="ARBA" id="ARBA00005417"/>
    </source>
</evidence>
<evidence type="ECO:0000256" key="6">
    <source>
        <dbReference type="ARBA" id="ARBA00022840"/>
    </source>
</evidence>
<dbReference type="AlphaFoldDB" id="A0A0M4FHW1"/>
<dbReference type="InterPro" id="IPR003439">
    <property type="entry name" value="ABC_transporter-like_ATP-bd"/>
</dbReference>
<dbReference type="SUPFAM" id="SSF52540">
    <property type="entry name" value="P-loop containing nucleoside triphosphate hydrolases"/>
    <property type="match status" value="2"/>
</dbReference>
<keyword evidence="5" id="KW-0547">Nucleotide-binding</keyword>
<evidence type="ECO:0000256" key="8">
    <source>
        <dbReference type="ARBA" id="ARBA00023136"/>
    </source>
</evidence>
<keyword evidence="4" id="KW-1003">Cell membrane</keyword>
<evidence type="ECO:0000256" key="3">
    <source>
        <dbReference type="ARBA" id="ARBA00022448"/>
    </source>
</evidence>
<dbReference type="GO" id="GO:0043190">
    <property type="term" value="C:ATP-binding cassette (ABC) transporter complex"/>
    <property type="evidence" value="ECO:0007669"/>
    <property type="project" value="TreeGrafter"/>
</dbReference>
<organism evidence="10 11">
    <name type="scientific">Bacillus gobiensis</name>
    <dbReference type="NCBI Taxonomy" id="1441095"/>
    <lineage>
        <taxon>Bacteria</taxon>
        <taxon>Bacillati</taxon>
        <taxon>Bacillota</taxon>
        <taxon>Bacilli</taxon>
        <taxon>Bacillales</taxon>
        <taxon>Bacillaceae</taxon>
        <taxon>Bacillus</taxon>
    </lineage>
</organism>
<dbReference type="PROSITE" id="PS50893">
    <property type="entry name" value="ABC_TRANSPORTER_2"/>
    <property type="match status" value="2"/>
</dbReference>
<dbReference type="InterPro" id="IPR003593">
    <property type="entry name" value="AAA+_ATPase"/>
</dbReference>
<dbReference type="GO" id="GO:0005524">
    <property type="term" value="F:ATP binding"/>
    <property type="evidence" value="ECO:0007669"/>
    <property type="project" value="UniProtKB-KW"/>
</dbReference>
<dbReference type="PATRIC" id="fig|1441095.3.peg.2855"/>
<dbReference type="PROSITE" id="PS00211">
    <property type="entry name" value="ABC_TRANSPORTER_1"/>
    <property type="match status" value="1"/>
</dbReference>